<evidence type="ECO:0000313" key="2">
    <source>
        <dbReference type="Proteomes" id="UP000355283"/>
    </source>
</evidence>
<gene>
    <name evidence="1" type="ORF">NSK_001778</name>
</gene>
<comment type="caution">
    <text evidence="1">The sequence shown here is derived from an EMBL/GenBank/DDBJ whole genome shotgun (WGS) entry which is preliminary data.</text>
</comment>
<name>A0A4D9DDL1_9STRA</name>
<protein>
    <submittedName>
        <fullName evidence="1">Uncharacterized protein</fullName>
    </submittedName>
</protein>
<dbReference type="AlphaFoldDB" id="A0A4D9DDL1"/>
<reference evidence="1 2" key="1">
    <citation type="submission" date="2019-01" db="EMBL/GenBank/DDBJ databases">
        <title>Nuclear Genome Assembly of the Microalgal Biofuel strain Nannochloropsis salina CCMP1776.</title>
        <authorList>
            <person name="Hovde B."/>
        </authorList>
    </citation>
    <scope>NUCLEOTIDE SEQUENCE [LARGE SCALE GENOMIC DNA]</scope>
    <source>
        <strain evidence="1 2">CCMP1776</strain>
    </source>
</reference>
<keyword evidence="2" id="KW-1185">Reference proteome</keyword>
<organism evidence="1 2">
    <name type="scientific">Nannochloropsis salina CCMP1776</name>
    <dbReference type="NCBI Taxonomy" id="1027361"/>
    <lineage>
        <taxon>Eukaryota</taxon>
        <taxon>Sar</taxon>
        <taxon>Stramenopiles</taxon>
        <taxon>Ochrophyta</taxon>
        <taxon>Eustigmatophyceae</taxon>
        <taxon>Eustigmatales</taxon>
        <taxon>Monodopsidaceae</taxon>
        <taxon>Microchloropsis</taxon>
        <taxon>Microchloropsis salina</taxon>
    </lineage>
</organism>
<evidence type="ECO:0000313" key="1">
    <source>
        <dbReference type="EMBL" id="TFJ86689.1"/>
    </source>
</evidence>
<proteinExistence type="predicted"/>
<sequence>MTLNYVDPPASIILNTRDFPIQMAYTDIPEGLIMDLHVDLIGDNSWFGGGLKQVEGPDGTVTVPIEVRVPSYFAGNLSVHAFLTPAGGSFQARVANAPELEVGIDRTPVNAIGVLCQPRAVQPGQPFVVNLWFTQTHPRPMDLIAVALDGDTKEYYGGFQVPVKAQQGHVSGRFDLRPAPLTAPLKFKAWLSPRGEVAPNYVTYTMLNIPLGPETVQPCNPDPDNEWTETGIPPANWVELHDVPKVLTPGEKANIRLVYNLVPESQKTATNATVSLMTWDWKTHEALEVASVETVLAPVFKEAVVALPVPKEAVNGRDGVFIIAFLPNFPGVEDRVYQVKLDAPMPLSEVTVGEAGAVAPPLATAAAHKLRHVRM</sequence>
<accession>A0A4D9DDL1</accession>
<dbReference type="EMBL" id="SDOX01000007">
    <property type="protein sequence ID" value="TFJ86689.1"/>
    <property type="molecule type" value="Genomic_DNA"/>
</dbReference>
<dbReference type="Proteomes" id="UP000355283">
    <property type="component" value="Unassembled WGS sequence"/>
</dbReference>
<dbReference type="OrthoDB" id="10306379at2759"/>